<accession>A0ABM2ZN05</accession>
<sequence length="191" mass="21873">MDVSECESRTEEETMELQHFSHPHPLVFFKYQTVASKEVDPEAARCFGCENPLEGGSYGCNQWCSLKCLTQACSLGKLSALMNFTAPNTSSMGAIPKTRVFAEMLDPSMQAWEAIVFNKLISHHLFHRRQHMNNHSKNKISYANLVATKELFVSKTMFLNRPQNFIVVLDCLLLFFAEFTKEFPHWLSLQT</sequence>
<evidence type="ECO:0000313" key="2">
    <source>
        <dbReference type="RefSeq" id="XP_040944026.1"/>
    </source>
</evidence>
<name>A0ABM2ZN05_GOSHI</name>
<keyword evidence="1" id="KW-1185">Reference proteome</keyword>
<evidence type="ECO:0000313" key="1">
    <source>
        <dbReference type="Proteomes" id="UP000818029"/>
    </source>
</evidence>
<reference evidence="2" key="2">
    <citation type="submission" date="2025-08" db="UniProtKB">
        <authorList>
            <consortium name="RefSeq"/>
        </authorList>
    </citation>
    <scope>IDENTIFICATION</scope>
</reference>
<dbReference type="RefSeq" id="XP_040944026.1">
    <property type="nucleotide sequence ID" value="XM_041088092.1"/>
</dbReference>
<dbReference type="Proteomes" id="UP000818029">
    <property type="component" value="Chromosome D02"/>
</dbReference>
<gene>
    <name evidence="2" type="primary">LOC107927621</name>
</gene>
<reference evidence="1" key="1">
    <citation type="journal article" date="2020" name="Nat. Genet.">
        <title>Genomic diversifications of five Gossypium allopolyploid species and their impact on cotton improvement.</title>
        <authorList>
            <person name="Chen Z.J."/>
            <person name="Sreedasyam A."/>
            <person name="Ando A."/>
            <person name="Song Q."/>
            <person name="De Santiago L.M."/>
            <person name="Hulse-Kemp A.M."/>
            <person name="Ding M."/>
            <person name="Ye W."/>
            <person name="Kirkbride R.C."/>
            <person name="Jenkins J."/>
            <person name="Plott C."/>
            <person name="Lovell J."/>
            <person name="Lin Y.M."/>
            <person name="Vaughn R."/>
            <person name="Liu B."/>
            <person name="Simpson S."/>
            <person name="Scheffler B.E."/>
            <person name="Wen L."/>
            <person name="Saski C.A."/>
            <person name="Grover C.E."/>
            <person name="Hu G."/>
            <person name="Conover J.L."/>
            <person name="Carlson J.W."/>
            <person name="Shu S."/>
            <person name="Boston L.B."/>
            <person name="Williams M."/>
            <person name="Peterson D.G."/>
            <person name="McGee K."/>
            <person name="Jones D.C."/>
            <person name="Wendel J.F."/>
            <person name="Stelly D.M."/>
            <person name="Grimwood J."/>
            <person name="Schmutz J."/>
        </authorList>
    </citation>
    <scope>NUCLEOTIDE SEQUENCE [LARGE SCALE GENOMIC DNA]</scope>
    <source>
        <strain evidence="1">cv. TM-1</strain>
    </source>
</reference>
<protein>
    <submittedName>
        <fullName evidence="2">Uncharacterized protein isoform X2</fullName>
    </submittedName>
</protein>
<proteinExistence type="predicted"/>
<dbReference type="GeneID" id="107927621"/>
<organism evidence="1 2">
    <name type="scientific">Gossypium hirsutum</name>
    <name type="common">Upland cotton</name>
    <name type="synonym">Gossypium mexicanum</name>
    <dbReference type="NCBI Taxonomy" id="3635"/>
    <lineage>
        <taxon>Eukaryota</taxon>
        <taxon>Viridiplantae</taxon>
        <taxon>Streptophyta</taxon>
        <taxon>Embryophyta</taxon>
        <taxon>Tracheophyta</taxon>
        <taxon>Spermatophyta</taxon>
        <taxon>Magnoliopsida</taxon>
        <taxon>eudicotyledons</taxon>
        <taxon>Gunneridae</taxon>
        <taxon>Pentapetalae</taxon>
        <taxon>rosids</taxon>
        <taxon>malvids</taxon>
        <taxon>Malvales</taxon>
        <taxon>Malvaceae</taxon>
        <taxon>Malvoideae</taxon>
        <taxon>Gossypium</taxon>
    </lineage>
</organism>